<organism evidence="1 2">
    <name type="scientific">Halalkalibacter suaedae</name>
    <dbReference type="NCBI Taxonomy" id="2822140"/>
    <lineage>
        <taxon>Bacteria</taxon>
        <taxon>Bacillati</taxon>
        <taxon>Bacillota</taxon>
        <taxon>Bacilli</taxon>
        <taxon>Bacillales</taxon>
        <taxon>Bacillaceae</taxon>
        <taxon>Halalkalibacter</taxon>
    </lineage>
</organism>
<dbReference type="AlphaFoldDB" id="A0A940WSK6"/>
<dbReference type="Proteomes" id="UP000678228">
    <property type="component" value="Unassembled WGS sequence"/>
</dbReference>
<proteinExistence type="predicted"/>
<comment type="caution">
    <text evidence="1">The sequence shown here is derived from an EMBL/GenBank/DDBJ whole genome shotgun (WGS) entry which is preliminary data.</text>
</comment>
<reference evidence="1" key="1">
    <citation type="submission" date="2021-03" db="EMBL/GenBank/DDBJ databases">
        <title>Bacillus suaedae sp. nov., isolated from Suaeda aralocaspica.</title>
        <authorList>
            <person name="Lei R.F.R."/>
        </authorList>
    </citation>
    <scope>NUCLEOTIDE SEQUENCE</scope>
    <source>
        <strain evidence="1">YZJH907-2</strain>
    </source>
</reference>
<dbReference type="EMBL" id="JAGKSQ010000004">
    <property type="protein sequence ID" value="MBP3951725.1"/>
    <property type="molecule type" value="Genomic_DNA"/>
</dbReference>
<evidence type="ECO:0000313" key="2">
    <source>
        <dbReference type="Proteomes" id="UP000678228"/>
    </source>
</evidence>
<gene>
    <name evidence="1" type="ORF">J7W16_11320</name>
</gene>
<sequence>MSRIRKFHPVSIIVFILALNLIPRLMADLIDMTVLLCTSMYSAGHSLGTFLKNFI</sequence>
<evidence type="ECO:0000313" key="1">
    <source>
        <dbReference type="EMBL" id="MBP3951725.1"/>
    </source>
</evidence>
<dbReference type="RefSeq" id="WP_210597418.1">
    <property type="nucleotide sequence ID" value="NZ_JAGKSQ010000004.1"/>
</dbReference>
<accession>A0A940WSK6</accession>
<name>A0A940WSK6_9BACI</name>
<protein>
    <submittedName>
        <fullName evidence="1">Uncharacterized protein</fullName>
    </submittedName>
</protein>
<keyword evidence="2" id="KW-1185">Reference proteome</keyword>